<comment type="subunit">
    <text evidence="1">Homodimers and heterodimers.</text>
</comment>
<organism evidence="3">
    <name type="scientific">Aegilops tauschii</name>
    <name type="common">Tausch's goatgrass</name>
    <name type="synonym">Aegilops squarrosa</name>
    <dbReference type="NCBI Taxonomy" id="37682"/>
    <lineage>
        <taxon>Eukaryota</taxon>
        <taxon>Viridiplantae</taxon>
        <taxon>Streptophyta</taxon>
        <taxon>Embryophyta</taxon>
        <taxon>Tracheophyta</taxon>
        <taxon>Spermatophyta</taxon>
        <taxon>Magnoliopsida</taxon>
        <taxon>Liliopsida</taxon>
        <taxon>Poales</taxon>
        <taxon>Poaceae</taxon>
        <taxon>BOP clade</taxon>
        <taxon>Pooideae</taxon>
        <taxon>Triticodae</taxon>
        <taxon>Triticeae</taxon>
        <taxon>Triticinae</taxon>
        <taxon>Aegilops</taxon>
    </lineage>
</organism>
<proteinExistence type="inferred from homology"/>
<keyword evidence="1" id="KW-0678">Repressor</keyword>
<keyword evidence="1" id="KW-0927">Auxin signaling pathway</keyword>
<comment type="similarity">
    <text evidence="1">Belongs to the Aux/IAA family.</text>
</comment>
<dbReference type="InterPro" id="IPR033389">
    <property type="entry name" value="AUX/IAA_dom"/>
</dbReference>
<dbReference type="Pfam" id="PF02309">
    <property type="entry name" value="AUX_IAA"/>
    <property type="match status" value="1"/>
</dbReference>
<keyword evidence="1" id="KW-0805">Transcription regulation</keyword>
<evidence type="ECO:0000259" key="2">
    <source>
        <dbReference type="Pfam" id="PF02309"/>
    </source>
</evidence>
<protein>
    <recommendedName>
        <fullName evidence="1">Auxin-responsive protein</fullName>
    </recommendedName>
</protein>
<dbReference type="AlphaFoldDB" id="M8BLJ6"/>
<dbReference type="GO" id="GO:0009734">
    <property type="term" value="P:auxin-activated signaling pathway"/>
    <property type="evidence" value="ECO:0007669"/>
    <property type="project" value="UniProtKB-UniRule"/>
</dbReference>
<dbReference type="EnsemblPlants" id="EMT25845">
    <property type="protein sequence ID" value="EMT25845"/>
    <property type="gene ID" value="F775_33259"/>
</dbReference>
<evidence type="ECO:0000256" key="1">
    <source>
        <dbReference type="RuleBase" id="RU004549"/>
    </source>
</evidence>
<accession>M8BLJ6</accession>
<sequence length="84" mass="9502">MCLLNPVRRRRHADDDGMEELTELTLVPSGKRARRAGWEQARTRKNATVKAKLVMVSMDGSSYMHKVDVGAYGDYVDLVQEHAI</sequence>
<dbReference type="GO" id="GO:0005634">
    <property type="term" value="C:nucleus"/>
    <property type="evidence" value="ECO:0007669"/>
    <property type="project" value="UniProtKB-SubCell"/>
</dbReference>
<reference evidence="3" key="1">
    <citation type="submission" date="2015-06" db="UniProtKB">
        <authorList>
            <consortium name="EnsemblPlants"/>
        </authorList>
    </citation>
    <scope>IDENTIFICATION</scope>
</reference>
<keyword evidence="1" id="KW-0804">Transcription</keyword>
<comment type="function">
    <text evidence="1">Aux/IAA proteins are short-lived transcriptional factors that function as repressors of early auxin response genes at low auxin concentrations.</text>
</comment>
<comment type="subcellular location">
    <subcellularLocation>
        <location evidence="1">Nucleus</location>
    </subcellularLocation>
</comment>
<name>M8BLJ6_AEGTA</name>
<keyword evidence="1" id="KW-0539">Nucleus</keyword>
<evidence type="ECO:0000313" key="3">
    <source>
        <dbReference type="EnsemblPlants" id="EMT25845"/>
    </source>
</evidence>
<feature type="domain" description="AUX/IAA" evidence="2">
    <location>
        <begin position="39"/>
        <end position="79"/>
    </location>
</feature>